<gene>
    <name evidence="2" type="ORF">D187_010504</name>
</gene>
<protein>
    <submittedName>
        <fullName evidence="2">Uncharacterized protein</fullName>
    </submittedName>
</protein>
<evidence type="ECO:0000313" key="2">
    <source>
        <dbReference type="EMBL" id="EPX61885.1"/>
    </source>
</evidence>
<dbReference type="Proteomes" id="UP000011682">
    <property type="component" value="Unassembled WGS sequence"/>
</dbReference>
<dbReference type="EMBL" id="ANAH02000009">
    <property type="protein sequence ID" value="EPX61885.1"/>
    <property type="molecule type" value="Genomic_DNA"/>
</dbReference>
<feature type="compositionally biased region" description="Gly residues" evidence="1">
    <location>
        <begin position="1"/>
        <end position="15"/>
    </location>
</feature>
<keyword evidence="3" id="KW-1185">Reference proteome</keyword>
<sequence length="94" mass="10479">MGGHVGHGFRGGGKWGQRRGNGHREARTRLSLASRASARRATPPTPSEGPDSRSGLPLFREVTWKVEWDARKTCVGEDAMVRFTYPHELPRSRP</sequence>
<accession>S9PBV8</accession>
<evidence type="ECO:0000313" key="3">
    <source>
        <dbReference type="Proteomes" id="UP000011682"/>
    </source>
</evidence>
<proteinExistence type="predicted"/>
<name>S9PBV8_CYSF2</name>
<evidence type="ECO:0000256" key="1">
    <source>
        <dbReference type="SAM" id="MobiDB-lite"/>
    </source>
</evidence>
<feature type="region of interest" description="Disordered" evidence="1">
    <location>
        <begin position="1"/>
        <end position="56"/>
    </location>
</feature>
<comment type="caution">
    <text evidence="2">The sequence shown here is derived from an EMBL/GenBank/DDBJ whole genome shotgun (WGS) entry which is preliminary data.</text>
</comment>
<feature type="compositionally biased region" description="Low complexity" evidence="1">
    <location>
        <begin position="29"/>
        <end position="42"/>
    </location>
</feature>
<dbReference type="AlphaFoldDB" id="S9PBV8"/>
<organism evidence="2 3">
    <name type="scientific">Cystobacter fuscus (strain ATCC 25194 / DSM 2262 / NBRC 100088 / M29)</name>
    <dbReference type="NCBI Taxonomy" id="1242864"/>
    <lineage>
        <taxon>Bacteria</taxon>
        <taxon>Pseudomonadati</taxon>
        <taxon>Myxococcota</taxon>
        <taxon>Myxococcia</taxon>
        <taxon>Myxococcales</taxon>
        <taxon>Cystobacterineae</taxon>
        <taxon>Archangiaceae</taxon>
        <taxon>Cystobacter</taxon>
    </lineage>
</organism>
<reference evidence="2" key="1">
    <citation type="submission" date="2013-05" db="EMBL/GenBank/DDBJ databases">
        <title>Genome assembly of Cystobacter fuscus DSM 2262.</title>
        <authorList>
            <person name="Sharma G."/>
            <person name="Khatri I."/>
            <person name="Kaur C."/>
            <person name="Mayilraj S."/>
            <person name="Subramanian S."/>
        </authorList>
    </citation>
    <scope>NUCLEOTIDE SEQUENCE [LARGE SCALE GENOMIC DNA]</scope>
    <source>
        <strain evidence="2">DSM 2262</strain>
    </source>
</reference>